<dbReference type="InterPro" id="IPR016181">
    <property type="entry name" value="Acyl_CoA_acyltransferase"/>
</dbReference>
<accession>A0A1C9W786</accession>
<name>A0A1C9W786_9GAMM</name>
<protein>
    <recommendedName>
        <fullName evidence="1">BioF2-like acetyltransferase domain-containing protein</fullName>
    </recommendedName>
</protein>
<dbReference type="KEGG" id="micc:AUP74_01568"/>
<sequence length="413" mass="45945">MEAQTLSSDTVKIKKTTPVEEKSGLSMSVELTFDGAQKLLHSWELLDLSATPRVATAKANFFLPFISEMPEKQTPYVALWKKDGAPDGILIGRLSIRSPLIKIAKWRIPMLRLRTLNITEGGLEALSAETALQQKKYLQALLSSGDIDCISIFRLNPDGEAGRALEGGLGKSSNVRPLKLARWFTELIDDHGNPVVTNSAKTRSGFRQKDRKLVKAFGDSVEVREVSDPGDVEDFLGEAVKIVAASYQKSIGVGVQDDEAWKTTSRIHAENGSFRGYLLVANGESIAYGVGPLVDGTFTLLATSFLPKYRKLAPGTYLLRRIIERLQDEGVRWIDYGIGDYSYKELYGTMRREDALMDFYASSPRARIARVVHILANSATSFLQTSGLLERLKKIRRTLIDRRRKTKSDSGRK</sequence>
<dbReference type="InterPro" id="IPR038740">
    <property type="entry name" value="BioF2-like_GNAT_dom"/>
</dbReference>
<proteinExistence type="predicted"/>
<organism evidence="2 3">
    <name type="scientific">Microbulbifer aggregans</name>
    <dbReference type="NCBI Taxonomy" id="1769779"/>
    <lineage>
        <taxon>Bacteria</taxon>
        <taxon>Pseudomonadati</taxon>
        <taxon>Pseudomonadota</taxon>
        <taxon>Gammaproteobacteria</taxon>
        <taxon>Cellvibrionales</taxon>
        <taxon>Microbulbiferaceae</taxon>
        <taxon>Microbulbifer</taxon>
    </lineage>
</organism>
<dbReference type="PATRIC" id="fig|1769779.3.peg.1566"/>
<evidence type="ECO:0000313" key="2">
    <source>
        <dbReference type="EMBL" id="AOS97003.1"/>
    </source>
</evidence>
<dbReference type="SUPFAM" id="SSF55729">
    <property type="entry name" value="Acyl-CoA N-acyltransferases (Nat)"/>
    <property type="match status" value="1"/>
</dbReference>
<evidence type="ECO:0000259" key="1">
    <source>
        <dbReference type="Pfam" id="PF13480"/>
    </source>
</evidence>
<reference evidence="3" key="1">
    <citation type="submission" date="2016-01" db="EMBL/GenBank/DDBJ databases">
        <title>Complete genome sequence of Microbulbifer sp. CCB-MM1, a halophile isolated from Matang Mangrove Forest, Perak.</title>
        <authorList>
            <person name="Moh T.H."/>
            <person name="Dinesh B."/>
            <person name="Lau N.-S."/>
            <person name="Go F."/>
            <person name="Alexander Chong S.-C."/>
        </authorList>
    </citation>
    <scope>NUCLEOTIDE SEQUENCE [LARGE SCALE GENOMIC DNA]</scope>
    <source>
        <strain evidence="3">CCB-MM1</strain>
    </source>
</reference>
<dbReference type="OrthoDB" id="208468at2"/>
<evidence type="ECO:0000313" key="3">
    <source>
        <dbReference type="Proteomes" id="UP000095672"/>
    </source>
</evidence>
<keyword evidence="3" id="KW-1185">Reference proteome</keyword>
<gene>
    <name evidence="2" type="ORF">AUP74_01568</name>
</gene>
<dbReference type="Gene3D" id="3.40.630.30">
    <property type="match status" value="1"/>
</dbReference>
<dbReference type="Proteomes" id="UP000095672">
    <property type="component" value="Chromosome"/>
</dbReference>
<dbReference type="Pfam" id="PF13480">
    <property type="entry name" value="Acetyltransf_6"/>
    <property type="match status" value="1"/>
</dbReference>
<dbReference type="AlphaFoldDB" id="A0A1C9W786"/>
<feature type="domain" description="BioF2-like acetyltransferase" evidence="1">
    <location>
        <begin position="200"/>
        <end position="345"/>
    </location>
</feature>
<dbReference type="EMBL" id="CP014143">
    <property type="protein sequence ID" value="AOS97003.1"/>
    <property type="molecule type" value="Genomic_DNA"/>
</dbReference>
<dbReference type="RefSeq" id="WP_083260865.1">
    <property type="nucleotide sequence ID" value="NZ_CP014143.1"/>
</dbReference>